<evidence type="ECO:0000256" key="13">
    <source>
        <dbReference type="ARBA" id="ARBA00024295"/>
    </source>
</evidence>
<dbReference type="RefSeq" id="WP_340328691.1">
    <property type="nucleotide sequence ID" value="NZ_JAZHOF010000002.1"/>
</dbReference>
<keyword evidence="10 15" id="KW-0408">Iron</keyword>
<keyword evidence="12 15" id="KW-0627">Porphyrin biosynthesis</keyword>
<evidence type="ECO:0000256" key="16">
    <source>
        <dbReference type="PIRSR" id="PIRSR000167-1"/>
    </source>
</evidence>
<evidence type="ECO:0000256" key="12">
    <source>
        <dbReference type="ARBA" id="ARBA00023244"/>
    </source>
</evidence>
<evidence type="ECO:0000256" key="17">
    <source>
        <dbReference type="PIRSR" id="PIRSR000167-2"/>
    </source>
</evidence>
<feature type="binding site" evidence="17">
    <location>
        <position position="56"/>
    </location>
    <ligand>
        <name>[4Fe-4S] cluster</name>
        <dbReference type="ChEBI" id="CHEBI:49883"/>
        <note>4Fe-4S-S-AdoMet</note>
    </ligand>
</feature>
<dbReference type="SUPFAM" id="SSF102114">
    <property type="entry name" value="Radical SAM enzymes"/>
    <property type="match status" value="1"/>
</dbReference>
<comment type="subunit">
    <text evidence="4">Monomer.</text>
</comment>
<keyword evidence="11 15" id="KW-0411">Iron-sulfur</keyword>
<name>A0AAW9RBV9_9HYPH</name>
<keyword evidence="20" id="KW-1185">Reference proteome</keyword>
<dbReference type="GO" id="GO:0004109">
    <property type="term" value="F:coproporphyrinogen oxidase activity"/>
    <property type="evidence" value="ECO:0007669"/>
    <property type="project" value="InterPro"/>
</dbReference>
<dbReference type="PIRSF" id="PIRSF000167">
    <property type="entry name" value="HemN"/>
    <property type="match status" value="1"/>
</dbReference>
<gene>
    <name evidence="19" type="primary">hemN</name>
    <name evidence="19" type="ORF">V3328_05935</name>
</gene>
<dbReference type="GO" id="GO:0046872">
    <property type="term" value="F:metal ion binding"/>
    <property type="evidence" value="ECO:0007669"/>
    <property type="project" value="UniProtKB-KW"/>
</dbReference>
<protein>
    <recommendedName>
        <fullName evidence="15">Coproporphyrinogen-III oxidase</fullName>
        <ecNumber evidence="15">1.3.98.3</ecNumber>
    </recommendedName>
</protein>
<dbReference type="Pfam" id="PF04055">
    <property type="entry name" value="Radical_SAM"/>
    <property type="match status" value="1"/>
</dbReference>
<comment type="function">
    <text evidence="13">Involved in the heme biosynthesis. Catalyzes the anaerobic oxidative decarboxylation of propionate groups of rings A and B of coproporphyrinogen III to yield the vinyl groups in protoporphyrinogen IX.</text>
</comment>
<dbReference type="GO" id="GO:0005737">
    <property type="term" value="C:cytoplasm"/>
    <property type="evidence" value="ECO:0007669"/>
    <property type="project" value="UniProtKB-SubCell"/>
</dbReference>
<dbReference type="EC" id="1.3.98.3" evidence="15"/>
<reference evidence="19 20" key="1">
    <citation type="submission" date="2024-02" db="EMBL/GenBank/DDBJ databases">
        <title>Genome analysis and characterization of Microbaculum marinisediminis sp. nov., isolated from marine sediment.</title>
        <authorList>
            <person name="Du Z.-J."/>
            <person name="Ye Y.-Q."/>
            <person name="Zhang Z.-R."/>
            <person name="Yuan S.-M."/>
            <person name="Zhang X.-Y."/>
        </authorList>
    </citation>
    <scope>NUCLEOTIDE SEQUENCE [LARGE SCALE GENOMIC DNA]</scope>
    <source>
        <strain evidence="19 20">SDUM1044001</strain>
    </source>
</reference>
<dbReference type="InterPro" id="IPR058240">
    <property type="entry name" value="rSAM_sf"/>
</dbReference>
<feature type="binding site" evidence="16">
    <location>
        <position position="209"/>
    </location>
    <ligand>
        <name>S-adenosyl-L-methionine</name>
        <dbReference type="ChEBI" id="CHEBI:59789"/>
        <label>2</label>
    </ligand>
</feature>
<dbReference type="SFLD" id="SFLDS00029">
    <property type="entry name" value="Radical_SAM"/>
    <property type="match status" value="1"/>
</dbReference>
<comment type="catalytic activity">
    <reaction evidence="14 15">
        <text>coproporphyrinogen III + 2 S-adenosyl-L-methionine = protoporphyrinogen IX + 2 5'-deoxyadenosine + 2 L-methionine + 2 CO2</text>
        <dbReference type="Rhea" id="RHEA:15425"/>
        <dbReference type="ChEBI" id="CHEBI:16526"/>
        <dbReference type="ChEBI" id="CHEBI:17319"/>
        <dbReference type="ChEBI" id="CHEBI:57307"/>
        <dbReference type="ChEBI" id="CHEBI:57309"/>
        <dbReference type="ChEBI" id="CHEBI:57844"/>
        <dbReference type="ChEBI" id="CHEBI:59789"/>
        <dbReference type="EC" id="1.3.98.3"/>
    </reaction>
</comment>
<feature type="binding site" evidence="16">
    <location>
        <position position="184"/>
    </location>
    <ligand>
        <name>S-adenosyl-L-methionine</name>
        <dbReference type="ChEBI" id="CHEBI:59789"/>
        <label>2</label>
    </ligand>
</feature>
<evidence type="ECO:0000256" key="4">
    <source>
        <dbReference type="ARBA" id="ARBA00011245"/>
    </source>
</evidence>
<dbReference type="Proteomes" id="UP001378188">
    <property type="component" value="Unassembled WGS sequence"/>
</dbReference>
<evidence type="ECO:0000256" key="9">
    <source>
        <dbReference type="ARBA" id="ARBA00023002"/>
    </source>
</evidence>
<dbReference type="GO" id="GO:0051539">
    <property type="term" value="F:4 iron, 4 sulfur cluster binding"/>
    <property type="evidence" value="ECO:0007669"/>
    <property type="project" value="UniProtKB-KW"/>
</dbReference>
<feature type="binding site" evidence="16">
    <location>
        <position position="172"/>
    </location>
    <ligand>
        <name>S-adenosyl-L-methionine</name>
        <dbReference type="ChEBI" id="CHEBI:59789"/>
        <label>2</label>
    </ligand>
</feature>
<feature type="binding site" evidence="16">
    <location>
        <position position="112"/>
    </location>
    <ligand>
        <name>S-adenosyl-L-methionine</name>
        <dbReference type="ChEBI" id="CHEBI:59789"/>
        <label>1</label>
    </ligand>
</feature>
<dbReference type="Gene3D" id="1.10.10.920">
    <property type="match status" value="1"/>
</dbReference>
<keyword evidence="6 15" id="KW-0963">Cytoplasm</keyword>
<evidence type="ECO:0000256" key="6">
    <source>
        <dbReference type="ARBA" id="ARBA00022490"/>
    </source>
</evidence>
<evidence type="ECO:0000256" key="2">
    <source>
        <dbReference type="ARBA" id="ARBA00004785"/>
    </source>
</evidence>
<evidence type="ECO:0000313" key="20">
    <source>
        <dbReference type="Proteomes" id="UP001378188"/>
    </source>
</evidence>
<dbReference type="SMART" id="SM00729">
    <property type="entry name" value="Elp3"/>
    <property type="match status" value="1"/>
</dbReference>
<comment type="caution">
    <text evidence="19">The sequence shown here is derived from an EMBL/GenBank/DDBJ whole genome shotgun (WGS) entry which is preliminary data.</text>
</comment>
<feature type="binding site" evidence="16">
    <location>
        <begin position="113"/>
        <end position="114"/>
    </location>
    <ligand>
        <name>S-adenosyl-L-methionine</name>
        <dbReference type="ChEBI" id="CHEBI:59789"/>
        <label>2</label>
    </ligand>
</feature>
<accession>A0AAW9RBV9</accession>
<dbReference type="InterPro" id="IPR004558">
    <property type="entry name" value="Coprogen_oxidase_HemN"/>
</dbReference>
<feature type="binding site" evidence="16">
    <location>
        <begin position="62"/>
        <end position="64"/>
    </location>
    <ligand>
        <name>S-adenosyl-L-methionine</name>
        <dbReference type="ChEBI" id="CHEBI:59789"/>
        <label>2</label>
    </ligand>
</feature>
<evidence type="ECO:0000256" key="1">
    <source>
        <dbReference type="ARBA" id="ARBA00004496"/>
    </source>
</evidence>
<feature type="domain" description="Radical SAM core" evidence="18">
    <location>
        <begin position="41"/>
        <end position="280"/>
    </location>
</feature>
<evidence type="ECO:0000256" key="15">
    <source>
        <dbReference type="PIRNR" id="PIRNR000167"/>
    </source>
</evidence>
<organism evidence="19 20">
    <name type="scientific">Microbaculum marinum</name>
    <dbReference type="NCBI Taxonomy" id="1764581"/>
    <lineage>
        <taxon>Bacteria</taxon>
        <taxon>Pseudomonadati</taxon>
        <taxon>Pseudomonadota</taxon>
        <taxon>Alphaproteobacteria</taxon>
        <taxon>Hyphomicrobiales</taxon>
        <taxon>Tepidamorphaceae</taxon>
        <taxon>Microbaculum</taxon>
    </lineage>
</organism>
<evidence type="ECO:0000256" key="10">
    <source>
        <dbReference type="ARBA" id="ARBA00023004"/>
    </source>
</evidence>
<dbReference type="PROSITE" id="PS51918">
    <property type="entry name" value="RADICAL_SAM"/>
    <property type="match status" value="1"/>
</dbReference>
<feature type="binding site" evidence="16">
    <location>
        <position position="329"/>
    </location>
    <ligand>
        <name>S-adenosyl-L-methionine</name>
        <dbReference type="ChEBI" id="CHEBI:59789"/>
        <label>1</label>
    </ligand>
</feature>
<dbReference type="CDD" id="cd01335">
    <property type="entry name" value="Radical_SAM"/>
    <property type="match status" value="1"/>
</dbReference>
<evidence type="ECO:0000256" key="5">
    <source>
        <dbReference type="ARBA" id="ARBA00022485"/>
    </source>
</evidence>
<feature type="binding site" evidence="16">
    <location>
        <position position="145"/>
    </location>
    <ligand>
        <name>S-adenosyl-L-methionine</name>
        <dbReference type="ChEBI" id="CHEBI:59789"/>
        <label>1</label>
    </ligand>
</feature>
<dbReference type="InterPro" id="IPR007197">
    <property type="entry name" value="rSAM"/>
</dbReference>
<comment type="cofactor">
    <cofactor evidence="15 17">
        <name>[4Fe-4S] cluster</name>
        <dbReference type="ChEBI" id="CHEBI:49883"/>
    </cofactor>
    <text evidence="15 17">Binds 1 [4Fe-4S] cluster. The cluster is coordinated with 3 cysteines and an exchangeable S-adenosyl-L-methionine.</text>
</comment>
<dbReference type="Gene3D" id="3.80.30.20">
    <property type="entry name" value="tm_1862 like domain"/>
    <property type="match status" value="1"/>
</dbReference>
<dbReference type="NCBIfam" id="TIGR00538">
    <property type="entry name" value="hemN"/>
    <property type="match status" value="1"/>
</dbReference>
<evidence type="ECO:0000256" key="11">
    <source>
        <dbReference type="ARBA" id="ARBA00023014"/>
    </source>
</evidence>
<dbReference type="GO" id="GO:0006782">
    <property type="term" value="P:protoporphyrinogen IX biosynthetic process"/>
    <property type="evidence" value="ECO:0007669"/>
    <property type="project" value="TreeGrafter"/>
</dbReference>
<comment type="subcellular location">
    <subcellularLocation>
        <location evidence="1 15">Cytoplasm</location>
    </subcellularLocation>
</comment>
<dbReference type="InterPro" id="IPR034505">
    <property type="entry name" value="Coproporphyrinogen-III_oxidase"/>
</dbReference>
<comment type="pathway">
    <text evidence="2 15">Porphyrin-containing compound metabolism; protoporphyrin-IX biosynthesis; protoporphyrinogen-IX from coproporphyrinogen-III (AdoMet route): step 1/1.</text>
</comment>
<feature type="binding site" evidence="17">
    <location>
        <position position="60"/>
    </location>
    <ligand>
        <name>[4Fe-4S] cluster</name>
        <dbReference type="ChEBI" id="CHEBI:49883"/>
        <note>4Fe-4S-S-AdoMet</note>
    </ligand>
</feature>
<dbReference type="PANTHER" id="PTHR13932:SF6">
    <property type="entry name" value="OXYGEN-INDEPENDENT COPROPORPHYRINOGEN III OXIDASE"/>
    <property type="match status" value="1"/>
</dbReference>
<dbReference type="SFLD" id="SFLDG01065">
    <property type="entry name" value="anaerobic_coproporphyrinogen-I"/>
    <property type="match status" value="1"/>
</dbReference>
<comment type="similarity">
    <text evidence="3 15">Belongs to the anaerobic coproporphyrinogen-III oxidase family.</text>
</comment>
<evidence type="ECO:0000259" key="18">
    <source>
        <dbReference type="PROSITE" id="PS51918"/>
    </source>
</evidence>
<evidence type="ECO:0000256" key="7">
    <source>
        <dbReference type="ARBA" id="ARBA00022691"/>
    </source>
</evidence>
<evidence type="ECO:0000256" key="14">
    <source>
        <dbReference type="ARBA" id="ARBA00048321"/>
    </source>
</evidence>
<dbReference type="InterPro" id="IPR023404">
    <property type="entry name" value="rSAM_horseshoe"/>
</dbReference>
<feature type="binding site" evidence="16">
    <location>
        <position position="50"/>
    </location>
    <ligand>
        <name>S-adenosyl-L-methionine</name>
        <dbReference type="ChEBI" id="CHEBI:59789"/>
        <label>1</label>
    </ligand>
</feature>
<proteinExistence type="inferred from homology"/>
<keyword evidence="5 15" id="KW-0004">4Fe-4S</keyword>
<dbReference type="PANTHER" id="PTHR13932">
    <property type="entry name" value="COPROPORPHYRINIGEN III OXIDASE"/>
    <property type="match status" value="1"/>
</dbReference>
<dbReference type="GO" id="GO:0051989">
    <property type="term" value="F:coproporphyrinogen dehydrogenase activity"/>
    <property type="evidence" value="ECO:0007669"/>
    <property type="project" value="UniProtKB-EC"/>
</dbReference>
<keyword evidence="8 15" id="KW-0479">Metal-binding</keyword>
<feature type="binding site" evidence="16">
    <location>
        <position position="243"/>
    </location>
    <ligand>
        <name>S-adenosyl-L-methionine</name>
        <dbReference type="ChEBI" id="CHEBI:59789"/>
        <label>2</label>
    </ligand>
</feature>
<dbReference type="AlphaFoldDB" id="A0AAW9RBV9"/>
<dbReference type="InterPro" id="IPR006638">
    <property type="entry name" value="Elp3/MiaA/NifB-like_rSAM"/>
</dbReference>
<keyword evidence="9 15" id="KW-0560">Oxidoreductase</keyword>
<evidence type="ECO:0000256" key="8">
    <source>
        <dbReference type="ARBA" id="ARBA00022723"/>
    </source>
</evidence>
<dbReference type="EMBL" id="JAZHOF010000002">
    <property type="protein sequence ID" value="MEJ8571002.1"/>
    <property type="molecule type" value="Genomic_DNA"/>
</dbReference>
<sequence>MDQRLIGHATRNAPRYTSYPTAPHFTDPVGSGTYAGWLEALEPDARLSLYLHVPFCRAMCAYCGCHTRAVRRREPIAGYARTLREEIRLAADHLDATRPGRDRPLVHLHWGGGTPSLLDPADFAEIVALVESRFDLRPDAEHAIELDPRTVTPELVATLAAAGVNRASLGVQDLNRQVQEAIGRVQDESIVRRVVSSLRGAGIGAINMDLMYGLPRQGTREIERTADEAAAMRPQRIALFGYAHVPWLKTHQRLIDAAGLPGAMARIEQSEAAAGRLLLHGYVPVGIDHFALPEDPLAVAAMTGTLRRNFQGYTTDPADALIGFGASSIGRLPQGYVQNAPDVGGWRRAIEAGELPAVRGKMVDAHDIARAEIIERLMCDFRVDPDAVFAKHHLAADGLDSSYDALEPLIADGIAVREGPLVSVPSSRRPFARLVAAAFDTYLRRGAARHSAAV</sequence>
<keyword evidence="7 15" id="KW-0949">S-adenosyl-L-methionine</keyword>
<evidence type="ECO:0000256" key="3">
    <source>
        <dbReference type="ARBA" id="ARBA00005493"/>
    </source>
</evidence>
<feature type="binding site" evidence="17">
    <location>
        <position position="63"/>
    </location>
    <ligand>
        <name>[4Fe-4S] cluster</name>
        <dbReference type="ChEBI" id="CHEBI:49883"/>
        <note>4Fe-4S-S-AdoMet</note>
    </ligand>
</feature>
<evidence type="ECO:0000313" key="19">
    <source>
        <dbReference type="EMBL" id="MEJ8571002.1"/>
    </source>
</evidence>